<comment type="caution">
    <text evidence="1">The sequence shown here is derived from an EMBL/GenBank/DDBJ whole genome shotgun (WGS) entry which is preliminary data.</text>
</comment>
<keyword evidence="2" id="KW-1185">Reference proteome</keyword>
<gene>
    <name evidence="1" type="ORF">LKE05_10240</name>
</gene>
<dbReference type="AlphaFoldDB" id="A0AAE3J9X6"/>
<name>A0AAE3J9X6_9FIRM</name>
<proteinExistence type="predicted"/>
<protein>
    <submittedName>
        <fullName evidence="1">DUF4121 family protein</fullName>
    </submittedName>
</protein>
<reference evidence="1 2" key="1">
    <citation type="submission" date="2021-10" db="EMBL/GenBank/DDBJ databases">
        <title>Anaerobic single-cell dispensing facilitates the cultivation of human gut bacteria.</title>
        <authorList>
            <person name="Afrizal A."/>
        </authorList>
    </citation>
    <scope>NUCLEOTIDE SEQUENCE [LARGE SCALE GENOMIC DNA]</scope>
    <source>
        <strain evidence="1 2">CLA-AA-H232</strain>
    </source>
</reference>
<dbReference type="EMBL" id="JAJEQM010000014">
    <property type="protein sequence ID" value="MCC2211164.1"/>
    <property type="molecule type" value="Genomic_DNA"/>
</dbReference>
<dbReference type="Proteomes" id="UP001198242">
    <property type="component" value="Unassembled WGS sequence"/>
</dbReference>
<dbReference type="RefSeq" id="WP_308456777.1">
    <property type="nucleotide sequence ID" value="NZ_JAJEQM010000014.1"/>
</dbReference>
<evidence type="ECO:0000313" key="2">
    <source>
        <dbReference type="Proteomes" id="UP001198242"/>
    </source>
</evidence>
<accession>A0AAE3J9X6</accession>
<sequence length="332" mass="39475">MYTLESLKEINNRFCRSHEMTEYDVEKVNEYVELIENSRSKLESKIGDMIQYTNEYGEYFEKAHIDEIYEDGELYICERPYVPFVGINENNNGISYSTSGGAWEYLSKEKLTYVGKSKKRFCVWGNCGACADGAVEFEADVNVWSYTSSENKFISKITGNLYTTKEFNRMIIHYYANEYGQPKDGSEYIYFGRLNNGVWKSDKELQAWLRTFRAEVFEWGKNGMFVWYWKNEDHHVTPTEFDNLKLPEDTILKNARILRCKRKYDEDTHTVHTYYVWYWDEPDKDFYKAAEEQNKIRKKFYTLGWHIPQNQLAIKEFELGKAQPINLDFIKG</sequence>
<dbReference type="InterPro" id="IPR025189">
    <property type="entry name" value="DUF4121"/>
</dbReference>
<organism evidence="1 2">
    <name type="scientific">Hominilimicola fabiformis</name>
    <dbReference type="NCBI Taxonomy" id="2885356"/>
    <lineage>
        <taxon>Bacteria</taxon>
        <taxon>Bacillati</taxon>
        <taxon>Bacillota</taxon>
        <taxon>Clostridia</taxon>
        <taxon>Eubacteriales</taxon>
        <taxon>Oscillospiraceae</taxon>
        <taxon>Hominilimicola</taxon>
    </lineage>
</organism>
<dbReference type="Pfam" id="PF13497">
    <property type="entry name" value="DUF4121"/>
    <property type="match status" value="1"/>
</dbReference>
<evidence type="ECO:0000313" key="1">
    <source>
        <dbReference type="EMBL" id="MCC2211164.1"/>
    </source>
</evidence>